<dbReference type="EMBL" id="FQWD01000002">
    <property type="protein sequence ID" value="SHG23049.1"/>
    <property type="molecule type" value="Genomic_DNA"/>
</dbReference>
<accession>A0A1M5I4L8</accession>
<proteinExistence type="predicted"/>
<dbReference type="RefSeq" id="WP_073320895.1">
    <property type="nucleotide sequence ID" value="NZ_FQWD01000002.1"/>
</dbReference>
<protein>
    <recommendedName>
        <fullName evidence="4">Phosphate ABC transporter substrate-binding protein</fullName>
    </recommendedName>
</protein>
<evidence type="ECO:0000256" key="1">
    <source>
        <dbReference type="SAM" id="SignalP"/>
    </source>
</evidence>
<sequence>MTRLSWLCRLILVITVSSAATCASAFADPIAVVVPKQSDINALSRKQVIDIFMGRFDFLENGQKIKPVDYDNGYPFREQFYRSLVNKSERQIAAYWSRLLFSGRAKPPTQVASVEVSIDELSNDTSMITYVPVNLVSEEMKIVLVLE</sequence>
<gene>
    <name evidence="2" type="ORF">SAMN05216361_1768</name>
</gene>
<organism evidence="2 3">
    <name type="scientific">Marisediminitalea aggregata</name>
    <dbReference type="NCBI Taxonomy" id="634436"/>
    <lineage>
        <taxon>Bacteria</taxon>
        <taxon>Pseudomonadati</taxon>
        <taxon>Pseudomonadota</taxon>
        <taxon>Gammaproteobacteria</taxon>
        <taxon>Alteromonadales</taxon>
        <taxon>Alteromonadaceae</taxon>
        <taxon>Marisediminitalea</taxon>
    </lineage>
</organism>
<evidence type="ECO:0000313" key="3">
    <source>
        <dbReference type="Proteomes" id="UP000184520"/>
    </source>
</evidence>
<feature type="signal peptide" evidence="1">
    <location>
        <begin position="1"/>
        <end position="19"/>
    </location>
</feature>
<dbReference type="STRING" id="634436.SAMN05216361_1768"/>
<dbReference type="Proteomes" id="UP000184520">
    <property type="component" value="Unassembled WGS sequence"/>
</dbReference>
<reference evidence="3" key="1">
    <citation type="submission" date="2016-11" db="EMBL/GenBank/DDBJ databases">
        <authorList>
            <person name="Varghese N."/>
            <person name="Submissions S."/>
        </authorList>
    </citation>
    <scope>NUCLEOTIDE SEQUENCE [LARGE SCALE GENOMIC DNA]</scope>
    <source>
        <strain evidence="3">CGMCC 1.8995</strain>
    </source>
</reference>
<keyword evidence="3" id="KW-1185">Reference proteome</keyword>
<name>A0A1M5I4L8_9ALTE</name>
<dbReference type="SUPFAM" id="SSF53850">
    <property type="entry name" value="Periplasmic binding protein-like II"/>
    <property type="match status" value="1"/>
</dbReference>
<keyword evidence="1" id="KW-0732">Signal</keyword>
<dbReference type="AlphaFoldDB" id="A0A1M5I4L8"/>
<dbReference type="Gene3D" id="3.40.190.10">
    <property type="entry name" value="Periplasmic binding protein-like II"/>
    <property type="match status" value="1"/>
</dbReference>
<evidence type="ECO:0008006" key="4">
    <source>
        <dbReference type="Google" id="ProtNLM"/>
    </source>
</evidence>
<evidence type="ECO:0000313" key="2">
    <source>
        <dbReference type="EMBL" id="SHG23049.1"/>
    </source>
</evidence>
<feature type="chain" id="PRO_5013042012" description="Phosphate ABC transporter substrate-binding protein" evidence="1">
    <location>
        <begin position="20"/>
        <end position="147"/>
    </location>
</feature>